<dbReference type="GO" id="GO:0016579">
    <property type="term" value="P:protein deubiquitination"/>
    <property type="evidence" value="ECO:0007669"/>
    <property type="project" value="InterPro"/>
</dbReference>
<feature type="compositionally biased region" description="Polar residues" evidence="1">
    <location>
        <begin position="45"/>
        <end position="60"/>
    </location>
</feature>
<dbReference type="InterPro" id="IPR004158">
    <property type="entry name" value="DUF247_pln"/>
</dbReference>
<gene>
    <name evidence="4" type="ORF">TEA_006604</name>
</gene>
<dbReference type="SUPFAM" id="SSF57850">
    <property type="entry name" value="RING/U-box"/>
    <property type="match status" value="1"/>
</dbReference>
<dbReference type="GO" id="GO:0008270">
    <property type="term" value="F:zinc ion binding"/>
    <property type="evidence" value="ECO:0007669"/>
    <property type="project" value="InterPro"/>
</dbReference>
<dbReference type="GO" id="GO:0004843">
    <property type="term" value="F:cysteine-type deubiquitinase activity"/>
    <property type="evidence" value="ECO:0007669"/>
    <property type="project" value="InterPro"/>
</dbReference>
<dbReference type="Pfam" id="PF02148">
    <property type="entry name" value="zf-UBP"/>
    <property type="match status" value="1"/>
</dbReference>
<dbReference type="PANTHER" id="PTHR31170">
    <property type="entry name" value="BNAC04G53230D PROTEIN"/>
    <property type="match status" value="1"/>
</dbReference>
<evidence type="ECO:0000313" key="4">
    <source>
        <dbReference type="EMBL" id="THG19054.1"/>
    </source>
</evidence>
<dbReference type="InterPro" id="IPR038765">
    <property type="entry name" value="Papain-like_cys_pep_sf"/>
</dbReference>
<dbReference type="SUPFAM" id="SSF54001">
    <property type="entry name" value="Cysteine proteinases"/>
    <property type="match status" value="1"/>
</dbReference>
<dbReference type="Pfam" id="PF03140">
    <property type="entry name" value="DUF247"/>
    <property type="match status" value="1"/>
</dbReference>
<keyword evidence="2" id="KW-0812">Transmembrane</keyword>
<feature type="region of interest" description="Disordered" evidence="1">
    <location>
        <begin position="30"/>
        <end position="62"/>
    </location>
</feature>
<dbReference type="PANTHER" id="PTHR31170:SF17">
    <property type="match status" value="1"/>
</dbReference>
<feature type="transmembrane region" description="Helical" evidence="2">
    <location>
        <begin position="1030"/>
        <end position="1057"/>
    </location>
</feature>
<dbReference type="InterPro" id="IPR013083">
    <property type="entry name" value="Znf_RING/FYVE/PHD"/>
</dbReference>
<feature type="region of interest" description="Disordered" evidence="1">
    <location>
        <begin position="1"/>
        <end position="20"/>
    </location>
</feature>
<dbReference type="InterPro" id="IPR001607">
    <property type="entry name" value="Znf_UBP"/>
</dbReference>
<name>A0A4S4ERP1_CAMSN</name>
<dbReference type="AlphaFoldDB" id="A0A4S4ERP1"/>
<sequence>MGIKVRVRKRHKDRGKLGGNKPQVVEIKKIKKKARSGDTEKRVSTLPQKTEPVAQQSIPSTDDGLSVIKERKVCSNLDKDIDLAKFSSRIRSIEHIRCEDRREGVVDKRASKGRGKQVQKKGGGSVDKKPESKAIWVCLECGHLSCGEIGFPTTPQTHAVQHARQTRPLSDIVKLVNGRSFQGASVDVEDVYFGSGSVISEIKSENTIKLFIETSREAGLRNVINPKSFFGCVCAKASQFRGYQQHDSHELLRCLLDGLCAEELNARKQTTSLENGISSNLASESVSVPSAGGSSSCQVESTVPVKEKVGDALVDYTLFESVGPSTLADKKSSVSSNLLTAEEFEKNTFLKNVMDKTEASVDNLAWLDYLEPDPVSNDNDTDSKPKDIAAIYDSGKQYGVQNDALLRDGIESSRQIHSLCIVETAGSLDNLTWLDYLEPNTLSDDHVMASKVDDALVVQDSGGKDGLGNSFENDLPLRVQDSEVLLLPHKEETSTSGEILREGVIKEETSTSGEILREGEVSSSAVGCEPDALDFDGFGDLFDEPEIAAGPDVKPLSNEVDNSDSPVSIESCLAYFTKPELLSNEHAWHCENCSKVLRERRMNSRKKRQKATSKIQNMLSNASVDPVSLHLDEKLAHLCGKDSECYIYKVHDRLRWQNEKLYEPEIIAIGPYHHGKDNLQWMEKHKLRYLQLLLKRRNETSVDRYIVAMRDLQERALRCYANSVWLNKDEFVKMMLLDSCFLIELFRKFTITSMRDRNDPLFKIDWILPSIWRDLLLFENQLPFFVLVQLFDMTKVLDPHDNIIDLAIRYCCCVSQYLFYSASPGLEKILYAYNGISTCGVKHFLGLAHQITSFSLSKSVPLTSVIANKKKIWEHIHCAIELHEVGIKFKKSKHNTFFYDVKFKNGVLEIPTFVIHEKIECLFRNVIAYEQHHLKEDIGLKYISDYLTFLCCLINSSQDVSLLRRRGILKNMLGGDEAVVSILNKISTCAFAPRDNFYYSQVFNDVSEYSKQRRNIWTAMLRRNYFSSPWTIISFLGAIMLLLLTLTQTMFSILAYICNRGC</sequence>
<evidence type="ECO:0000259" key="3">
    <source>
        <dbReference type="SMART" id="SM00290"/>
    </source>
</evidence>
<dbReference type="SMART" id="SM00290">
    <property type="entry name" value="ZnF_UBP"/>
    <property type="match status" value="1"/>
</dbReference>
<feature type="region of interest" description="Disordered" evidence="1">
    <location>
        <begin position="107"/>
        <end position="127"/>
    </location>
</feature>
<proteinExistence type="predicted"/>
<evidence type="ECO:0000256" key="1">
    <source>
        <dbReference type="SAM" id="MobiDB-lite"/>
    </source>
</evidence>
<keyword evidence="2" id="KW-0472">Membrane</keyword>
<feature type="compositionally biased region" description="Basic residues" evidence="1">
    <location>
        <begin position="1"/>
        <end position="14"/>
    </location>
</feature>
<dbReference type="InterPro" id="IPR001394">
    <property type="entry name" value="Peptidase_C19_UCH"/>
</dbReference>
<dbReference type="EMBL" id="SDRB02002674">
    <property type="protein sequence ID" value="THG19054.1"/>
    <property type="molecule type" value="Genomic_DNA"/>
</dbReference>
<organism evidence="4 5">
    <name type="scientific">Camellia sinensis var. sinensis</name>
    <name type="common">China tea</name>
    <dbReference type="NCBI Taxonomy" id="542762"/>
    <lineage>
        <taxon>Eukaryota</taxon>
        <taxon>Viridiplantae</taxon>
        <taxon>Streptophyta</taxon>
        <taxon>Embryophyta</taxon>
        <taxon>Tracheophyta</taxon>
        <taxon>Spermatophyta</taxon>
        <taxon>Magnoliopsida</taxon>
        <taxon>eudicotyledons</taxon>
        <taxon>Gunneridae</taxon>
        <taxon>Pentapetalae</taxon>
        <taxon>asterids</taxon>
        <taxon>Ericales</taxon>
        <taxon>Theaceae</taxon>
        <taxon>Camellia</taxon>
    </lineage>
</organism>
<dbReference type="Gene3D" id="3.30.40.10">
    <property type="entry name" value="Zinc/RING finger domain, C3HC4 (zinc finger)"/>
    <property type="match status" value="1"/>
</dbReference>
<evidence type="ECO:0000256" key="2">
    <source>
        <dbReference type="SAM" id="Phobius"/>
    </source>
</evidence>
<dbReference type="STRING" id="542762.A0A4S4ERP1"/>
<comment type="caution">
    <text evidence="4">The sequence shown here is derived from an EMBL/GenBank/DDBJ whole genome shotgun (WGS) entry which is preliminary data.</text>
</comment>
<dbReference type="Pfam" id="PF00443">
    <property type="entry name" value="UCH"/>
    <property type="match status" value="1"/>
</dbReference>
<dbReference type="Proteomes" id="UP000306102">
    <property type="component" value="Unassembled WGS sequence"/>
</dbReference>
<feature type="domain" description="UBP-type" evidence="3">
    <location>
        <begin position="126"/>
        <end position="180"/>
    </location>
</feature>
<keyword evidence="2" id="KW-1133">Transmembrane helix</keyword>
<reference evidence="4 5" key="1">
    <citation type="journal article" date="2018" name="Proc. Natl. Acad. Sci. U.S.A.">
        <title>Draft genome sequence of Camellia sinensis var. sinensis provides insights into the evolution of the tea genome and tea quality.</title>
        <authorList>
            <person name="Wei C."/>
            <person name="Yang H."/>
            <person name="Wang S."/>
            <person name="Zhao J."/>
            <person name="Liu C."/>
            <person name="Gao L."/>
            <person name="Xia E."/>
            <person name="Lu Y."/>
            <person name="Tai Y."/>
            <person name="She G."/>
            <person name="Sun J."/>
            <person name="Cao H."/>
            <person name="Tong W."/>
            <person name="Gao Q."/>
            <person name="Li Y."/>
            <person name="Deng W."/>
            <person name="Jiang X."/>
            <person name="Wang W."/>
            <person name="Chen Q."/>
            <person name="Zhang S."/>
            <person name="Li H."/>
            <person name="Wu J."/>
            <person name="Wang P."/>
            <person name="Li P."/>
            <person name="Shi C."/>
            <person name="Zheng F."/>
            <person name="Jian J."/>
            <person name="Huang B."/>
            <person name="Shan D."/>
            <person name="Shi M."/>
            <person name="Fang C."/>
            <person name="Yue Y."/>
            <person name="Li F."/>
            <person name="Li D."/>
            <person name="Wei S."/>
            <person name="Han B."/>
            <person name="Jiang C."/>
            <person name="Yin Y."/>
            <person name="Xia T."/>
            <person name="Zhang Z."/>
            <person name="Bennetzen J.L."/>
            <person name="Zhao S."/>
            <person name="Wan X."/>
        </authorList>
    </citation>
    <scope>NUCLEOTIDE SEQUENCE [LARGE SCALE GENOMIC DNA]</scope>
    <source>
        <strain evidence="5">cv. Shuchazao</strain>
        <tissue evidence="4">Leaf</tissue>
    </source>
</reference>
<dbReference type="Gene3D" id="3.90.70.10">
    <property type="entry name" value="Cysteine proteinases"/>
    <property type="match status" value="2"/>
</dbReference>
<evidence type="ECO:0000313" key="5">
    <source>
        <dbReference type="Proteomes" id="UP000306102"/>
    </source>
</evidence>
<protein>
    <recommendedName>
        <fullName evidence="3">UBP-type domain-containing protein</fullName>
    </recommendedName>
</protein>
<keyword evidence="5" id="KW-1185">Reference proteome</keyword>
<accession>A0A4S4ERP1</accession>